<gene>
    <name evidence="3" type="ORF">WDU96_07450</name>
</gene>
<accession>A0ABU8LVZ9</accession>
<dbReference type="InterPro" id="IPR023393">
    <property type="entry name" value="START-like_dom_sf"/>
</dbReference>
<dbReference type="Gene3D" id="3.30.530.20">
    <property type="match status" value="1"/>
</dbReference>
<dbReference type="Proteomes" id="UP001368654">
    <property type="component" value="Unassembled WGS sequence"/>
</dbReference>
<dbReference type="EMBL" id="JBBDGL010000002">
    <property type="protein sequence ID" value="MEJ1155435.1"/>
    <property type="molecule type" value="Genomic_DNA"/>
</dbReference>
<protein>
    <submittedName>
        <fullName evidence="3">SRPBCC domain-containing protein</fullName>
    </submittedName>
</protein>
<dbReference type="InterPro" id="IPR013538">
    <property type="entry name" value="ASHA1/2-like_C"/>
</dbReference>
<dbReference type="RefSeq" id="WP_337337871.1">
    <property type="nucleotide sequence ID" value="NZ_JBBDGL010000002.1"/>
</dbReference>
<dbReference type="CDD" id="cd07814">
    <property type="entry name" value="SRPBCC_CalC_Aha1-like"/>
    <property type="match status" value="1"/>
</dbReference>
<reference evidence="3 4" key="1">
    <citation type="submission" date="2024-02" db="EMBL/GenBank/DDBJ databases">
        <authorList>
            <person name="Saticioglu I.B."/>
        </authorList>
    </citation>
    <scope>NUCLEOTIDE SEQUENCE [LARGE SCALE GENOMIC DNA]</scope>
    <source>
        <strain evidence="3 4">Mu-86</strain>
    </source>
</reference>
<dbReference type="Pfam" id="PF08327">
    <property type="entry name" value="AHSA1"/>
    <property type="match status" value="1"/>
</dbReference>
<organism evidence="3 4">
    <name type="scientific">Microbacterium marmarense</name>
    <dbReference type="NCBI Taxonomy" id="3122051"/>
    <lineage>
        <taxon>Bacteria</taxon>
        <taxon>Bacillati</taxon>
        <taxon>Actinomycetota</taxon>
        <taxon>Actinomycetes</taxon>
        <taxon>Micrococcales</taxon>
        <taxon>Microbacteriaceae</taxon>
        <taxon>Microbacterium</taxon>
    </lineage>
</organism>
<evidence type="ECO:0000313" key="3">
    <source>
        <dbReference type="EMBL" id="MEJ1155435.1"/>
    </source>
</evidence>
<dbReference type="SUPFAM" id="SSF55961">
    <property type="entry name" value="Bet v1-like"/>
    <property type="match status" value="1"/>
</dbReference>
<evidence type="ECO:0000259" key="2">
    <source>
        <dbReference type="Pfam" id="PF08327"/>
    </source>
</evidence>
<comment type="caution">
    <text evidence="3">The sequence shown here is derived from an EMBL/GenBank/DDBJ whole genome shotgun (WGS) entry which is preliminary data.</text>
</comment>
<name>A0ABU8LVZ9_9MICO</name>
<feature type="domain" description="Activator of Hsp90 ATPase homologue 1/2-like C-terminal" evidence="2">
    <location>
        <begin position="13"/>
        <end position="142"/>
    </location>
</feature>
<keyword evidence="4" id="KW-1185">Reference proteome</keyword>
<comment type="similarity">
    <text evidence="1">Belongs to the AHA1 family.</text>
</comment>
<sequence length="150" mass="16405">MPDYFTVVRTLGASKEQVFDVITLPEHFAVWFGTAVVEVPLESLRMEVWPGGQFRAEMKLPEGGAINWAGTYVDVERPSHVSMTLTDQPGSDPGLPVLFDIEEVGGATQLTISQDRSDFSDDQIAATIAGYNAFVDDIEEILQSPAQENA</sequence>
<evidence type="ECO:0000256" key="1">
    <source>
        <dbReference type="ARBA" id="ARBA00006817"/>
    </source>
</evidence>
<evidence type="ECO:0000313" key="4">
    <source>
        <dbReference type="Proteomes" id="UP001368654"/>
    </source>
</evidence>
<proteinExistence type="inferred from homology"/>